<protein>
    <submittedName>
        <fullName evidence="1">Uncharacterized protein</fullName>
    </submittedName>
</protein>
<reference evidence="1 2" key="1">
    <citation type="submission" date="2017-06" db="EMBL/GenBank/DDBJ databases">
        <authorList>
            <person name="Kim H.J."/>
            <person name="Triplett B.A."/>
        </authorList>
    </citation>
    <scope>NUCLEOTIDE SEQUENCE [LARGE SCALE GENOMIC DNA]</scope>
    <source>
        <strain evidence="1 2">DSM 45207</strain>
    </source>
</reference>
<dbReference type="EMBL" id="FZNW01000006">
    <property type="protein sequence ID" value="SNR44119.1"/>
    <property type="molecule type" value="Genomic_DNA"/>
</dbReference>
<dbReference type="OrthoDB" id="3538176at2"/>
<organism evidence="1 2">
    <name type="scientific">Haloechinothrix alba</name>
    <dbReference type="NCBI Taxonomy" id="664784"/>
    <lineage>
        <taxon>Bacteria</taxon>
        <taxon>Bacillati</taxon>
        <taxon>Actinomycetota</taxon>
        <taxon>Actinomycetes</taxon>
        <taxon>Pseudonocardiales</taxon>
        <taxon>Pseudonocardiaceae</taxon>
        <taxon>Haloechinothrix</taxon>
    </lineage>
</organism>
<dbReference type="Proteomes" id="UP000198348">
    <property type="component" value="Unassembled WGS sequence"/>
</dbReference>
<keyword evidence="2" id="KW-1185">Reference proteome</keyword>
<evidence type="ECO:0000313" key="2">
    <source>
        <dbReference type="Proteomes" id="UP000198348"/>
    </source>
</evidence>
<name>A0A238WEN2_9PSEU</name>
<sequence length="111" mass="11532">MARSEITAQPTSARDGLELSFESANADGNSVANTGQQVTVVRSSASSDRLVTQVTGGVVRGLALNDPDVTVPAGSTVVLGPWPTIYNQDDGTVHLDYDDETSLEVAVIEVG</sequence>
<dbReference type="AlphaFoldDB" id="A0A238WEN2"/>
<dbReference type="RefSeq" id="WP_089300625.1">
    <property type="nucleotide sequence ID" value="NZ_FZNW01000006.1"/>
</dbReference>
<proteinExistence type="predicted"/>
<gene>
    <name evidence="1" type="ORF">SAMN06265360_10623</name>
</gene>
<evidence type="ECO:0000313" key="1">
    <source>
        <dbReference type="EMBL" id="SNR44119.1"/>
    </source>
</evidence>
<accession>A0A238WEN2</accession>